<organism evidence="1 2">
    <name type="scientific">Thermodesulfitimonas autotrophica</name>
    <dbReference type="NCBI Taxonomy" id="1894989"/>
    <lineage>
        <taxon>Bacteria</taxon>
        <taxon>Bacillati</taxon>
        <taxon>Bacillota</taxon>
        <taxon>Clostridia</taxon>
        <taxon>Thermoanaerobacterales</taxon>
        <taxon>Thermoanaerobacteraceae</taxon>
        <taxon>Thermodesulfitimonas</taxon>
    </lineage>
</organism>
<gene>
    <name evidence="1" type="ORF">EDD75_0326</name>
</gene>
<comment type="caution">
    <text evidence="1">The sequence shown here is derived from an EMBL/GenBank/DDBJ whole genome shotgun (WGS) entry which is preliminary data.</text>
</comment>
<reference evidence="1 2" key="1">
    <citation type="submission" date="2018-11" db="EMBL/GenBank/DDBJ databases">
        <title>Genomic Encyclopedia of Type Strains, Phase IV (KMG-IV): sequencing the most valuable type-strain genomes for metagenomic binning, comparative biology and taxonomic classification.</title>
        <authorList>
            <person name="Goeker M."/>
        </authorList>
    </citation>
    <scope>NUCLEOTIDE SEQUENCE [LARGE SCALE GENOMIC DNA]</scope>
    <source>
        <strain evidence="1 2">DSM 102936</strain>
    </source>
</reference>
<dbReference type="RefSeq" id="WP_123927057.1">
    <property type="nucleotide sequence ID" value="NZ_RKRE01000001.1"/>
</dbReference>
<accession>A0A3N5B1L6</accession>
<dbReference type="EMBL" id="RKRE01000001">
    <property type="protein sequence ID" value="RPF49510.1"/>
    <property type="molecule type" value="Genomic_DNA"/>
</dbReference>
<dbReference type="Proteomes" id="UP000282654">
    <property type="component" value="Unassembled WGS sequence"/>
</dbReference>
<name>A0A3N5B1L6_9THEO</name>
<protein>
    <submittedName>
        <fullName evidence="1">Uncharacterized protein</fullName>
    </submittedName>
</protein>
<sequence length="144" mass="16607">MMAQEGYCQELVKEFLGPKAYARLLAVDPYAVGLLKNLAYRYHYMTYLVYQLFKLALTNHRPTALFRKQDWLPRELAGAQKHVEELMARFDRLPVLSPQELREIDRIIAAEQPATKTPGSLKRGTVKVLKVRISKFSREVAENA</sequence>
<keyword evidence="2" id="KW-1185">Reference proteome</keyword>
<evidence type="ECO:0000313" key="2">
    <source>
        <dbReference type="Proteomes" id="UP000282654"/>
    </source>
</evidence>
<proteinExistence type="predicted"/>
<evidence type="ECO:0000313" key="1">
    <source>
        <dbReference type="EMBL" id="RPF49510.1"/>
    </source>
</evidence>
<dbReference type="AlphaFoldDB" id="A0A3N5B1L6"/>